<keyword evidence="6 11" id="KW-0812">Transmembrane</keyword>
<reference evidence="13 14" key="1">
    <citation type="submission" date="2016-08" db="EMBL/GenBank/DDBJ databases">
        <title>Genomes of anaerobic fungi encode conserved fungal cellulosomes for biomass hydrolysis.</title>
        <authorList>
            <consortium name="DOE Joint Genome Institute"/>
            <person name="Haitjema C.H."/>
            <person name="Gilmore S.P."/>
            <person name="Henske J.K."/>
            <person name="Solomon K.V."/>
            <person name="De Groot R."/>
            <person name="Kuo A."/>
            <person name="Mondo S.J."/>
            <person name="Salamov A.A."/>
            <person name="Labutti K."/>
            <person name="Zhao Z."/>
            <person name="Chiniquy J."/>
            <person name="Barry K."/>
            <person name="Brewer H.M."/>
            <person name="Purvine S.O."/>
            <person name="Wright A.T."/>
            <person name="Boxma B."/>
            <person name="Van Alen T."/>
            <person name="Hackstein J.H."/>
            <person name="Baker S.E."/>
            <person name="Grigoriev I.V."/>
            <person name="O'Malley M.A."/>
        </authorList>
    </citation>
    <scope>NUCLEOTIDE SEQUENCE [LARGE SCALE GENOMIC DNA]</scope>
    <source>
        <strain evidence="14">finn</strain>
    </source>
</reference>
<evidence type="ECO:0000313" key="14">
    <source>
        <dbReference type="Proteomes" id="UP000193719"/>
    </source>
</evidence>
<evidence type="ECO:0000256" key="10">
    <source>
        <dbReference type="SAM" id="MobiDB-lite"/>
    </source>
</evidence>
<proteinExistence type="predicted"/>
<accession>A0A1Y1UZ12</accession>
<evidence type="ECO:0000256" key="9">
    <source>
        <dbReference type="ARBA" id="ARBA00023180"/>
    </source>
</evidence>
<comment type="subcellular location">
    <subcellularLocation>
        <location evidence="1">Cell membrane</location>
        <topology evidence="1">Multi-pass membrane protein</topology>
    </subcellularLocation>
</comment>
<evidence type="ECO:0000256" key="7">
    <source>
        <dbReference type="ARBA" id="ARBA00022989"/>
    </source>
</evidence>
<evidence type="ECO:0000259" key="12">
    <source>
        <dbReference type="Pfam" id="PF22997"/>
    </source>
</evidence>
<keyword evidence="9" id="KW-0325">Glycoprotein</keyword>
<feature type="compositionally biased region" description="Low complexity" evidence="10">
    <location>
        <begin position="1"/>
        <end position="18"/>
    </location>
</feature>
<gene>
    <name evidence="13" type="ORF">BCR36DRAFT_146615</name>
</gene>
<organism evidence="13 14">
    <name type="scientific">Piromyces finnis</name>
    <dbReference type="NCBI Taxonomy" id="1754191"/>
    <lineage>
        <taxon>Eukaryota</taxon>
        <taxon>Fungi</taxon>
        <taxon>Fungi incertae sedis</taxon>
        <taxon>Chytridiomycota</taxon>
        <taxon>Chytridiomycota incertae sedis</taxon>
        <taxon>Neocallimastigomycetes</taxon>
        <taxon>Neocallimastigales</taxon>
        <taxon>Neocallimastigaceae</taxon>
        <taxon>Piromyces</taxon>
    </lineage>
</organism>
<dbReference type="InterPro" id="IPR036400">
    <property type="entry name" value="Cyt_B5-like_heme/steroid_sf"/>
</dbReference>
<dbReference type="Proteomes" id="UP000193719">
    <property type="component" value="Unassembled WGS sequence"/>
</dbReference>
<feature type="transmembrane region" description="Helical" evidence="11">
    <location>
        <begin position="940"/>
        <end position="959"/>
    </location>
</feature>
<name>A0A1Y1UZ12_9FUNG</name>
<dbReference type="SUPFAM" id="SSF55856">
    <property type="entry name" value="Cytochrome b5-like heme/steroid binding domain"/>
    <property type="match status" value="1"/>
</dbReference>
<evidence type="ECO:0000256" key="6">
    <source>
        <dbReference type="ARBA" id="ARBA00022692"/>
    </source>
</evidence>
<keyword evidence="5" id="KW-0808">Transferase</keyword>
<sequence length="1061" mass="121291">MSGNNINNNSTSNNNGNIKNEDKENPRLSLTTEIMNEMEMSFKDYKSPYAITPIDADRQYEYRLNNGDNEFLPEEKQKQANMHIHVHPSIPPRNVSRRYYGDSTTNSLNDEYNSHAQLTINDSINNKDIRIVSRSTSRIRRHTSYNVKTLSKDPNLFLGKQVVLDKPQISTQYENREGKQNSTCCCGMGWWSLTTAIMTCWIPSFMLKKYGGMTSPMVQKAWREKVTLCLLIFLLCVLLGFFTYSFTGTFCVKDQIPSISITDISKYRADYKPHVFIVNGDIYDFTDYLENTKDAYAQEIFANYTGKDATPLFRTQDTSKYPQVCSDIAKKNKFTLPTFSCSVSWNAKSSMLNHCFKIEKSMKFLGRVSYNWDELQSGNRILINGEVADVSDYLKTSSKFMGIKITNILKSYTQRDATRKFYQDEDGINASQCITELFTVGRLDHQNSGCFFATSAMNMSVFVILLYVLTKFVLAVIFSWLISHRLGKLEKKDTNKPGLVRSTSWEDLESPFNFGKDLNRIDNANDVQSINSGIDAPSNIYLDEYGDIYTVLLVTCYSEGEAGIRTTLESLSKTMYDNNYKLLFVVADGLIKGEGNDKTTPEIIIDMIDLDKRYPPIPVPQSYIAIADGTKRHNKAQVYVGWFNKTPIVVVVKCGTESEQKSAKPGNRGKRDSQIIVMNFFQKVLFNDPMVPLEFDLFTKIHTLMGITPDLFEIILMVDADTKVAPDSLARLVAAMVDDPMIMGLCGETRISNKADTWVTKIQVFEYYISHHMSKAFESIFGGVTCLPGCFCMYRIKAPLDDGYWQPIISHPNIIQDYSQNVVETLHEKNLLFLGEDRFLTTLMLRNFPTRKLMFVPKAYCKTLVPDTFPVLLSQRRRWINSTIHNLFELVFVRQLCGIFCFSMQFVIALELFGTLTLPAAIIFTFVLIAVAILGPTVPVIPLVMLACILGLPALLVAITSRRLVYIAWMLIYLLALPIWNFVLPVYAYWHFDDFSWGETRKIAGDDGSGHGAVEKEEKFDIKQVPLRKWEDYEKDRRRDLTENWEKNIKQWKGQLSVIKE</sequence>
<keyword evidence="8 11" id="KW-0472">Membrane</keyword>
<evidence type="ECO:0000256" key="8">
    <source>
        <dbReference type="ARBA" id="ARBA00023136"/>
    </source>
</evidence>
<evidence type="ECO:0000256" key="5">
    <source>
        <dbReference type="ARBA" id="ARBA00022679"/>
    </source>
</evidence>
<feature type="transmembrane region" description="Helical" evidence="11">
    <location>
        <begin position="459"/>
        <end position="482"/>
    </location>
</feature>
<dbReference type="InterPro" id="IPR054295">
    <property type="entry name" value="CHS4-like_dom"/>
</dbReference>
<dbReference type="GO" id="GO:0004100">
    <property type="term" value="F:chitin synthase activity"/>
    <property type="evidence" value="ECO:0007669"/>
    <property type="project" value="UniProtKB-EC"/>
</dbReference>
<keyword evidence="3" id="KW-1003">Cell membrane</keyword>
<dbReference type="PANTHER" id="PTHR22914:SF16">
    <property type="entry name" value="CHITIN SYNTHASE 3"/>
    <property type="match status" value="1"/>
</dbReference>
<dbReference type="CDD" id="cd04190">
    <property type="entry name" value="Chitin_synth_C"/>
    <property type="match status" value="1"/>
</dbReference>
<feature type="transmembrane region" description="Helical" evidence="11">
    <location>
        <begin position="188"/>
        <end position="207"/>
    </location>
</feature>
<evidence type="ECO:0000256" key="4">
    <source>
        <dbReference type="ARBA" id="ARBA00022676"/>
    </source>
</evidence>
<feature type="transmembrane region" description="Helical" evidence="11">
    <location>
        <begin position="228"/>
        <end position="246"/>
    </location>
</feature>
<evidence type="ECO:0000256" key="2">
    <source>
        <dbReference type="ARBA" id="ARBA00012543"/>
    </source>
</evidence>
<dbReference type="Gene3D" id="3.90.550.10">
    <property type="entry name" value="Spore Coat Polysaccharide Biosynthesis Protein SpsA, Chain A"/>
    <property type="match status" value="1"/>
</dbReference>
<dbReference type="GO" id="GO:0005886">
    <property type="term" value="C:plasma membrane"/>
    <property type="evidence" value="ECO:0007669"/>
    <property type="project" value="UniProtKB-SubCell"/>
</dbReference>
<dbReference type="Pfam" id="PF22997">
    <property type="entry name" value="CHS4"/>
    <property type="match status" value="1"/>
</dbReference>
<reference evidence="13 14" key="2">
    <citation type="submission" date="2016-08" db="EMBL/GenBank/DDBJ databases">
        <title>Pervasive Adenine N6-methylation of Active Genes in Fungi.</title>
        <authorList>
            <consortium name="DOE Joint Genome Institute"/>
            <person name="Mondo S.J."/>
            <person name="Dannebaum R.O."/>
            <person name="Kuo R.C."/>
            <person name="Labutti K."/>
            <person name="Haridas S."/>
            <person name="Kuo A."/>
            <person name="Salamov A."/>
            <person name="Ahrendt S.R."/>
            <person name="Lipzen A."/>
            <person name="Sullivan W."/>
            <person name="Andreopoulos W.B."/>
            <person name="Clum A."/>
            <person name="Lindquist E."/>
            <person name="Daum C."/>
            <person name="Ramamoorthy G.K."/>
            <person name="Gryganskyi A."/>
            <person name="Culley D."/>
            <person name="Magnuson J.K."/>
            <person name="James T.Y."/>
            <person name="O'Malley M.A."/>
            <person name="Stajich J.E."/>
            <person name="Spatafora J.W."/>
            <person name="Visel A."/>
            <person name="Grigoriev I.V."/>
        </authorList>
    </citation>
    <scope>NUCLEOTIDE SEQUENCE [LARGE SCALE GENOMIC DNA]</scope>
    <source>
        <strain evidence="14">finn</strain>
    </source>
</reference>
<evidence type="ECO:0000313" key="13">
    <source>
        <dbReference type="EMBL" id="ORX43109.1"/>
    </source>
</evidence>
<feature type="domain" description="Chitin synthase 4-like" evidence="12">
    <location>
        <begin position="368"/>
        <end position="441"/>
    </location>
</feature>
<dbReference type="EMBL" id="MCFH01000055">
    <property type="protein sequence ID" value="ORX43109.1"/>
    <property type="molecule type" value="Genomic_DNA"/>
</dbReference>
<dbReference type="Pfam" id="PF03142">
    <property type="entry name" value="Chitin_synth_2"/>
    <property type="match status" value="1"/>
</dbReference>
<evidence type="ECO:0000256" key="3">
    <source>
        <dbReference type="ARBA" id="ARBA00022475"/>
    </source>
</evidence>
<dbReference type="PANTHER" id="PTHR22914">
    <property type="entry name" value="CHITIN SYNTHASE"/>
    <property type="match status" value="1"/>
</dbReference>
<feature type="region of interest" description="Disordered" evidence="10">
    <location>
        <begin position="1"/>
        <end position="26"/>
    </location>
</feature>
<evidence type="ECO:0000256" key="11">
    <source>
        <dbReference type="SAM" id="Phobius"/>
    </source>
</evidence>
<feature type="transmembrane region" description="Helical" evidence="11">
    <location>
        <begin position="966"/>
        <end position="990"/>
    </location>
</feature>
<dbReference type="EC" id="2.4.1.16" evidence="2"/>
<keyword evidence="7 11" id="KW-1133">Transmembrane helix</keyword>
<keyword evidence="4" id="KW-0328">Glycosyltransferase</keyword>
<dbReference type="InterPro" id="IPR029044">
    <property type="entry name" value="Nucleotide-diphossugar_trans"/>
</dbReference>
<protein>
    <recommendedName>
        <fullName evidence="2">chitin synthase</fullName>
        <ecNumber evidence="2">2.4.1.16</ecNumber>
    </recommendedName>
</protein>
<dbReference type="STRING" id="1754191.A0A1Y1UZ12"/>
<dbReference type="AlphaFoldDB" id="A0A1Y1UZ12"/>
<keyword evidence="14" id="KW-1185">Reference proteome</keyword>
<dbReference type="GO" id="GO:0006031">
    <property type="term" value="P:chitin biosynthetic process"/>
    <property type="evidence" value="ECO:0007669"/>
    <property type="project" value="TreeGrafter"/>
</dbReference>
<dbReference type="SUPFAM" id="SSF53448">
    <property type="entry name" value="Nucleotide-diphospho-sugar transferases"/>
    <property type="match status" value="1"/>
</dbReference>
<dbReference type="OrthoDB" id="370884at2759"/>
<feature type="transmembrane region" description="Helical" evidence="11">
    <location>
        <begin position="912"/>
        <end position="934"/>
    </location>
</feature>
<comment type="caution">
    <text evidence="13">The sequence shown here is derived from an EMBL/GenBank/DDBJ whole genome shotgun (WGS) entry which is preliminary data.</text>
</comment>
<evidence type="ECO:0000256" key="1">
    <source>
        <dbReference type="ARBA" id="ARBA00004651"/>
    </source>
</evidence>
<dbReference type="GO" id="GO:0030428">
    <property type="term" value="C:cell septum"/>
    <property type="evidence" value="ECO:0007669"/>
    <property type="project" value="TreeGrafter"/>
</dbReference>
<dbReference type="InterPro" id="IPR004835">
    <property type="entry name" value="Chitin_synth"/>
</dbReference>